<reference evidence="1" key="1">
    <citation type="submission" date="2019-05" db="EMBL/GenBank/DDBJ databases">
        <title>Metatranscriptomic reconstruction reveals RNA viruses with the potential to shape carbon cycling in soil.</title>
        <authorList>
            <person name="Starr E.P."/>
            <person name="Nuccio E."/>
            <person name="Pett-Ridge J."/>
            <person name="Banfield J.F."/>
            <person name="Firestone M.K."/>
        </authorList>
    </citation>
    <scope>NUCLEOTIDE SEQUENCE</scope>
    <source>
        <strain evidence="1">H2_Bulk_36_scaffold_841</strain>
    </source>
</reference>
<proteinExistence type="predicted"/>
<organism evidence="1">
    <name type="scientific">Leviviridae sp</name>
    <dbReference type="NCBI Taxonomy" id="2027243"/>
    <lineage>
        <taxon>Viruses</taxon>
        <taxon>Riboviria</taxon>
        <taxon>Orthornavirae</taxon>
        <taxon>Lenarviricota</taxon>
        <taxon>Leviviricetes</taxon>
        <taxon>Norzivirales</taxon>
        <taxon>Fiersviridae</taxon>
    </lineage>
</organism>
<gene>
    <name evidence="1" type="ORF">H2Bulk36841_000002</name>
</gene>
<dbReference type="EMBL" id="MN033343">
    <property type="protein sequence ID" value="QDH87391.1"/>
    <property type="molecule type" value="Genomic_RNA"/>
</dbReference>
<sequence>MVFDTPVAGYTNTQAKDVYVGLNTIYTATSHALIDKLLGGES</sequence>
<evidence type="ECO:0000313" key="1">
    <source>
        <dbReference type="EMBL" id="QDH87391.1"/>
    </source>
</evidence>
<protein>
    <submittedName>
        <fullName evidence="1">Uncharacterized protein</fullName>
    </submittedName>
</protein>
<accession>A0A514D1B1</accession>
<name>A0A514D1B1_9VIRU</name>